<organism evidence="7">
    <name type="scientific">Eucalyptus grandis</name>
    <name type="common">Flooded gum</name>
    <dbReference type="NCBI Taxonomy" id="71139"/>
    <lineage>
        <taxon>Eukaryota</taxon>
        <taxon>Viridiplantae</taxon>
        <taxon>Streptophyta</taxon>
        <taxon>Embryophyta</taxon>
        <taxon>Tracheophyta</taxon>
        <taxon>Spermatophyta</taxon>
        <taxon>Magnoliopsida</taxon>
        <taxon>eudicotyledons</taxon>
        <taxon>Gunneridae</taxon>
        <taxon>Pentapetalae</taxon>
        <taxon>rosids</taxon>
        <taxon>malvids</taxon>
        <taxon>Myrtales</taxon>
        <taxon>Myrtaceae</taxon>
        <taxon>Myrtoideae</taxon>
        <taxon>Eucalypteae</taxon>
        <taxon>Eucalyptus</taxon>
    </lineage>
</organism>
<feature type="transmembrane region" description="Helical" evidence="6">
    <location>
        <begin position="139"/>
        <end position="158"/>
    </location>
</feature>
<evidence type="ECO:0000256" key="5">
    <source>
        <dbReference type="ARBA" id="ARBA00023136"/>
    </source>
</evidence>
<dbReference type="Pfam" id="PF05078">
    <property type="entry name" value="DUF679"/>
    <property type="match status" value="2"/>
</dbReference>
<keyword evidence="3 6" id="KW-0812">Transmembrane</keyword>
<comment type="subcellular location">
    <subcellularLocation>
        <location evidence="1">Membrane</location>
        <topology evidence="1">Multi-pass membrane protein</topology>
    </subcellularLocation>
</comment>
<dbReference type="AlphaFoldDB" id="A0A059D1R9"/>
<dbReference type="STRING" id="71139.A0A059D1R9"/>
<keyword evidence="5 6" id="KW-0472">Membrane</keyword>
<proteinExistence type="inferred from homology"/>
<dbReference type="PANTHER" id="PTHR31621">
    <property type="entry name" value="PROTEIN DMP3"/>
    <property type="match status" value="1"/>
</dbReference>
<name>A0A059D1R9_EUCGR</name>
<dbReference type="EMBL" id="KK198754">
    <property type="protein sequence ID" value="KCW84361.1"/>
    <property type="molecule type" value="Genomic_DNA"/>
</dbReference>
<evidence type="ECO:0000313" key="7">
    <source>
        <dbReference type="EMBL" id="KCW84361.1"/>
    </source>
</evidence>
<evidence type="ECO:0000256" key="6">
    <source>
        <dbReference type="SAM" id="Phobius"/>
    </source>
</evidence>
<feature type="transmembrane region" description="Helical" evidence="6">
    <location>
        <begin position="115"/>
        <end position="133"/>
    </location>
</feature>
<gene>
    <name evidence="7" type="ORF">EUGRSUZ_B01213</name>
</gene>
<dbReference type="eggNOG" id="ENOG502RXHQ">
    <property type="taxonomic scope" value="Eukaryota"/>
</dbReference>
<dbReference type="PANTHER" id="PTHR31621:SF66">
    <property type="entry name" value="PROTEIN DMP2"/>
    <property type="match status" value="1"/>
</dbReference>
<keyword evidence="4 6" id="KW-1133">Transmembrane helix</keyword>
<feature type="transmembrane region" description="Helical" evidence="6">
    <location>
        <begin position="62"/>
        <end position="80"/>
    </location>
</feature>
<protein>
    <submittedName>
        <fullName evidence="7">Uncharacterized protein</fullName>
    </submittedName>
</protein>
<dbReference type="GO" id="GO:0005737">
    <property type="term" value="C:cytoplasm"/>
    <property type="evidence" value="ECO:0007669"/>
    <property type="project" value="UniProtKB-ARBA"/>
</dbReference>
<dbReference type="InterPro" id="IPR007770">
    <property type="entry name" value="DMP"/>
</dbReference>
<sequence length="187" mass="20040">MGNKSSAKSKADSQETSTTKKKSAFNGLGNLIRLLPTGTVFLFQFLNPVLTNNGKCHTVNQYLSAILIGVCGFSSCFACFTDSYKGMLGLTYYGIATTKGLWPGSSSVDLSSYKLRFSDFVHGFMVVIIFAVLNRERTLTMALPPVVGAVSGVVFALFPTKRHGIGYPASSETKTTSETSTTSESKA</sequence>
<dbReference type="GO" id="GO:0010256">
    <property type="term" value="P:endomembrane system organization"/>
    <property type="evidence" value="ECO:0000318"/>
    <property type="project" value="GO_Central"/>
</dbReference>
<reference evidence="7" key="1">
    <citation type="submission" date="2013-07" db="EMBL/GenBank/DDBJ databases">
        <title>The genome of Eucalyptus grandis.</title>
        <authorList>
            <person name="Schmutz J."/>
            <person name="Hayes R."/>
            <person name="Myburg A."/>
            <person name="Tuskan G."/>
            <person name="Grattapaglia D."/>
            <person name="Rokhsar D.S."/>
        </authorList>
    </citation>
    <scope>NUCLEOTIDE SEQUENCE</scope>
    <source>
        <tissue evidence="7">Leaf extractions</tissue>
    </source>
</reference>
<dbReference type="GO" id="GO:0016020">
    <property type="term" value="C:membrane"/>
    <property type="evidence" value="ECO:0007669"/>
    <property type="project" value="UniProtKB-SubCell"/>
</dbReference>
<dbReference type="InParanoid" id="A0A059D1R9"/>
<comment type="similarity">
    <text evidence="2">Belongs to the plant DMP1 protein family.</text>
</comment>
<dbReference type="Gramene" id="KCW84361">
    <property type="protein sequence ID" value="KCW84361"/>
    <property type="gene ID" value="EUGRSUZ_B01213"/>
</dbReference>
<evidence type="ECO:0000256" key="3">
    <source>
        <dbReference type="ARBA" id="ARBA00022692"/>
    </source>
</evidence>
<evidence type="ECO:0000256" key="1">
    <source>
        <dbReference type="ARBA" id="ARBA00004141"/>
    </source>
</evidence>
<accession>A0A059D1R9</accession>
<dbReference type="OMA" id="CNHTINK"/>
<evidence type="ECO:0000256" key="4">
    <source>
        <dbReference type="ARBA" id="ARBA00022989"/>
    </source>
</evidence>
<evidence type="ECO:0000256" key="2">
    <source>
        <dbReference type="ARBA" id="ARBA00008707"/>
    </source>
</evidence>